<keyword evidence="3" id="KW-0520">NAD</keyword>
<dbReference type="Pfam" id="PF13561">
    <property type="entry name" value="adh_short_C2"/>
    <property type="match status" value="1"/>
</dbReference>
<reference evidence="4 5" key="1">
    <citation type="submission" date="2014-05" db="EMBL/GenBank/DDBJ databases">
        <title>ATOL: Assembling a taxonomically balanced genome-scale reconstruction of the evolutionary history of the Enterobacteriaceae.</title>
        <authorList>
            <person name="Plunkett G.III."/>
            <person name="Neeno-Eckwall E.C."/>
            <person name="Glasner J.D."/>
            <person name="Perna N.T."/>
        </authorList>
    </citation>
    <scope>NUCLEOTIDE SEQUENCE [LARGE SCALE GENOMIC DNA]</scope>
    <source>
        <strain evidence="4 5">ATCC 33852</strain>
    </source>
</reference>
<evidence type="ECO:0000256" key="1">
    <source>
        <dbReference type="ARBA" id="ARBA00006484"/>
    </source>
</evidence>
<evidence type="ECO:0000313" key="5">
    <source>
        <dbReference type="Proteomes" id="UP000028640"/>
    </source>
</evidence>
<accession>A0A085G0Q7</accession>
<dbReference type="FunFam" id="3.40.50.720:FF:000084">
    <property type="entry name" value="Short-chain dehydrogenase reductase"/>
    <property type="match status" value="1"/>
</dbReference>
<dbReference type="GO" id="GO:0003858">
    <property type="term" value="F:3-hydroxybutyrate dehydrogenase activity"/>
    <property type="evidence" value="ECO:0007669"/>
    <property type="project" value="UniProtKB-EC"/>
</dbReference>
<keyword evidence="2 4" id="KW-0560">Oxidoreductase</keyword>
<dbReference type="SUPFAM" id="SSF51735">
    <property type="entry name" value="NAD(P)-binding Rossmann-fold domains"/>
    <property type="match status" value="1"/>
</dbReference>
<dbReference type="PANTHER" id="PTHR43477">
    <property type="entry name" value="DIHYDROANTICAPSIN 7-DEHYDROGENASE"/>
    <property type="match status" value="1"/>
</dbReference>
<dbReference type="AlphaFoldDB" id="A0A085G0Q7"/>
<dbReference type="OrthoDB" id="9806974at2"/>
<name>A0A085G0Q7_EWIA3</name>
<dbReference type="PRINTS" id="PR00081">
    <property type="entry name" value="GDHRDH"/>
</dbReference>
<evidence type="ECO:0000313" key="4">
    <source>
        <dbReference type="EMBL" id="KFC77302.1"/>
    </source>
</evidence>
<dbReference type="EMBL" id="JMPJ01000076">
    <property type="protein sequence ID" value="KFC77302.1"/>
    <property type="molecule type" value="Genomic_DNA"/>
</dbReference>
<sequence length="246" mass="26257">MDLTGKKVLITAAGQGIGFTTANLFAKQGAQVFATDINIDKLHGIRGIEPHLLDVTNPQAISQIAERIGPVDVLFNCAGVVHSGDILSCTERDWQFALDLNVSAMFHMIRAFLPAMLERKAGSIINMSSVASSIKGVPNRFAYSATKAAVIGLTRSVAADYVTQGIRCNAICPGTVESPSLRQRIAAQAEAEGRSEEEVYKAFVARQPIGRIGKTEEIAQLALYLASDASSYTTGTVQIIDGGWSN</sequence>
<proteinExistence type="inferred from homology"/>
<protein>
    <submittedName>
        <fullName evidence="4">2-keto-3-deoxy-L-fuconate dehydrogenase</fullName>
        <ecNumber evidence="4">1.1.1.30</ecNumber>
    </submittedName>
</protein>
<dbReference type="InterPro" id="IPR051122">
    <property type="entry name" value="SDR_DHRS6-like"/>
</dbReference>
<keyword evidence="5" id="KW-1185">Reference proteome</keyword>
<dbReference type="GeneID" id="78382182"/>
<dbReference type="Proteomes" id="UP000028640">
    <property type="component" value="Unassembled WGS sequence"/>
</dbReference>
<dbReference type="eggNOG" id="COG1028">
    <property type="taxonomic scope" value="Bacteria"/>
</dbReference>
<dbReference type="InterPro" id="IPR036291">
    <property type="entry name" value="NAD(P)-bd_dom_sf"/>
</dbReference>
<dbReference type="PRINTS" id="PR00080">
    <property type="entry name" value="SDRFAMILY"/>
</dbReference>
<evidence type="ECO:0000256" key="2">
    <source>
        <dbReference type="ARBA" id="ARBA00023002"/>
    </source>
</evidence>
<dbReference type="PROSITE" id="PS00061">
    <property type="entry name" value="ADH_SHORT"/>
    <property type="match status" value="1"/>
</dbReference>
<dbReference type="InterPro" id="IPR002347">
    <property type="entry name" value="SDR_fam"/>
</dbReference>
<dbReference type="RefSeq" id="WP_034796202.1">
    <property type="nucleotide sequence ID" value="NZ_JMPJ01000076.1"/>
</dbReference>
<evidence type="ECO:0000256" key="3">
    <source>
        <dbReference type="ARBA" id="ARBA00023027"/>
    </source>
</evidence>
<comment type="caution">
    <text evidence="4">The sequence shown here is derived from an EMBL/GenBank/DDBJ whole genome shotgun (WGS) entry which is preliminary data.</text>
</comment>
<comment type="similarity">
    <text evidence="1">Belongs to the short-chain dehydrogenases/reductases (SDR) family.</text>
</comment>
<dbReference type="CDD" id="cd05368">
    <property type="entry name" value="DHRS6_like_SDR_c"/>
    <property type="match status" value="1"/>
</dbReference>
<dbReference type="Gene3D" id="3.40.50.720">
    <property type="entry name" value="NAD(P)-binding Rossmann-like Domain"/>
    <property type="match status" value="1"/>
</dbReference>
<dbReference type="STRING" id="910964.GEAM_4428"/>
<dbReference type="InterPro" id="IPR020904">
    <property type="entry name" value="Sc_DH/Rdtase_CS"/>
</dbReference>
<organism evidence="4 5">
    <name type="scientific">Ewingella americana (strain ATCC 33852 / DSM 4580 / CCUG 14506 / JCM 5911 / LMG 7869 / NCTC 12157 / CDC 1468-78)</name>
    <dbReference type="NCBI Taxonomy" id="910964"/>
    <lineage>
        <taxon>Bacteria</taxon>
        <taxon>Pseudomonadati</taxon>
        <taxon>Pseudomonadota</taxon>
        <taxon>Gammaproteobacteria</taxon>
        <taxon>Enterobacterales</taxon>
        <taxon>Yersiniaceae</taxon>
        <taxon>Ewingella</taxon>
    </lineage>
</organism>
<gene>
    <name evidence="4" type="ORF">GEAM_4428</name>
</gene>
<dbReference type="PANTHER" id="PTHR43477:SF4">
    <property type="entry name" value="DEHYDROGENASE_REDUCTASE SDR FAMILY MEMBER 6"/>
    <property type="match status" value="1"/>
</dbReference>
<dbReference type="EC" id="1.1.1.30" evidence="4"/>